<name>A0ABS6JIX1_9BACI</name>
<keyword evidence="1" id="KW-0812">Transmembrane</keyword>
<accession>A0ABS6JIX1</accession>
<dbReference type="Pfam" id="PF19545">
    <property type="entry name" value="DUF6069"/>
    <property type="match status" value="1"/>
</dbReference>
<feature type="transmembrane region" description="Helical" evidence="1">
    <location>
        <begin position="53"/>
        <end position="75"/>
    </location>
</feature>
<keyword evidence="1" id="KW-0472">Membrane</keyword>
<feature type="transmembrane region" description="Helical" evidence="1">
    <location>
        <begin position="111"/>
        <end position="128"/>
    </location>
</feature>
<proteinExistence type="predicted"/>
<reference evidence="2 3" key="1">
    <citation type="submission" date="2021-06" db="EMBL/GenBank/DDBJ databases">
        <title>Bacillus sp. RD4P76, an endophyte from a halophyte.</title>
        <authorList>
            <person name="Sun J.-Q."/>
        </authorList>
    </citation>
    <scope>NUCLEOTIDE SEQUENCE [LARGE SCALE GENOMIC DNA]</scope>
    <source>
        <strain evidence="2 3">CGMCC 1.15917</strain>
    </source>
</reference>
<gene>
    <name evidence="2" type="ORF">KS419_18010</name>
</gene>
<feature type="transmembrane region" description="Helical" evidence="1">
    <location>
        <begin position="12"/>
        <end position="33"/>
    </location>
</feature>
<keyword evidence="1" id="KW-1133">Transmembrane helix</keyword>
<protein>
    <recommendedName>
        <fullName evidence="4">DUF4383 domain-containing protein</fullName>
    </recommendedName>
</protein>
<evidence type="ECO:0000256" key="1">
    <source>
        <dbReference type="SAM" id="Phobius"/>
    </source>
</evidence>
<feature type="transmembrane region" description="Helical" evidence="1">
    <location>
        <begin position="82"/>
        <end position="99"/>
    </location>
</feature>
<keyword evidence="3" id="KW-1185">Reference proteome</keyword>
<dbReference type="Proteomes" id="UP000784880">
    <property type="component" value="Unassembled WGS sequence"/>
</dbReference>
<evidence type="ECO:0000313" key="3">
    <source>
        <dbReference type="Proteomes" id="UP000784880"/>
    </source>
</evidence>
<dbReference type="EMBL" id="JAHQCS010000145">
    <property type="protein sequence ID" value="MBU9713627.1"/>
    <property type="molecule type" value="Genomic_DNA"/>
</dbReference>
<sequence length="134" mass="14827">MESLYKNKFSSYLITGLLGAAIIAAVANVIFIASGFTFGHNIGFIGQDRDTLYIVFITFATVMAVLIGTILFYFLQKFTKKPVVWFGVIVFLGFLFNTFTAEVDLSLDYKATAHLIHVIVSGLAIYLVPKLSKN</sequence>
<evidence type="ECO:0008006" key="4">
    <source>
        <dbReference type="Google" id="ProtNLM"/>
    </source>
</evidence>
<comment type="caution">
    <text evidence="2">The sequence shown here is derived from an EMBL/GenBank/DDBJ whole genome shotgun (WGS) entry which is preliminary data.</text>
</comment>
<evidence type="ECO:0000313" key="2">
    <source>
        <dbReference type="EMBL" id="MBU9713627.1"/>
    </source>
</evidence>
<dbReference type="InterPro" id="IPR045713">
    <property type="entry name" value="DUF6069"/>
</dbReference>
<organism evidence="2 3">
    <name type="scientific">Evansella tamaricis</name>
    <dbReference type="NCBI Taxonomy" id="2069301"/>
    <lineage>
        <taxon>Bacteria</taxon>
        <taxon>Bacillati</taxon>
        <taxon>Bacillota</taxon>
        <taxon>Bacilli</taxon>
        <taxon>Bacillales</taxon>
        <taxon>Bacillaceae</taxon>
        <taxon>Evansella</taxon>
    </lineage>
</organism>
<dbReference type="RefSeq" id="WP_217067777.1">
    <property type="nucleotide sequence ID" value="NZ_JAHQCS010000145.1"/>
</dbReference>